<dbReference type="EMBL" id="AE017285">
    <property type="protein sequence ID" value="AAS95738.1"/>
    <property type="molecule type" value="Genomic_DNA"/>
</dbReference>
<keyword evidence="4" id="KW-0812">Transmembrane</keyword>
<dbReference type="GO" id="GO:0009279">
    <property type="term" value="C:cell outer membrane"/>
    <property type="evidence" value="ECO:0007669"/>
    <property type="project" value="UniProtKB-SubCell"/>
</dbReference>
<evidence type="ECO:0000313" key="10">
    <source>
        <dbReference type="Proteomes" id="UP000002194"/>
    </source>
</evidence>
<feature type="signal peptide" evidence="8">
    <location>
        <begin position="1"/>
        <end position="24"/>
    </location>
</feature>
<keyword evidence="6" id="KW-0472">Membrane</keyword>
<dbReference type="PhylomeDB" id="Q72CM3"/>
<evidence type="ECO:0000313" key="9">
    <source>
        <dbReference type="EMBL" id="AAS95738.1"/>
    </source>
</evidence>
<keyword evidence="3" id="KW-1134">Transmembrane beta strand</keyword>
<sequence length="427" mass="46396">MKRLCTLLLAAGLLLAAFTGSASAEGFALYEWGARGNALGGSMVGRADDPSAVAFNPAGITQLEGTHVMGGFSAIIPSSTVEINHGARSYEGEGAFNIWVPPHGYMTTQLSDNMWLGMGIYTRFGLGSEYDDSSWGGRYNIYNVGIQTVSFNPNLAFKLTDDLSAAIGVEVMGLKLDMKKKINPTGKANNAPGNNPAGDIDSDLEADSYGVGLTAGLHYRLNDQWAAGVSYKSQVKHKARGTNDFSNVPAGPLQGVYADCDVNGVVILPDMISFGVVYYPTPEWSIEAGATLTRWSLYDNLPIYHSAPFYNGAGAMVNSEKEWNDAWRYNVGVEYKATDWMDLRVGYVYDVSPVDDDHVDYLIPTQDRQLYSTGVGFHWDSYTVDLSYTYIVASEVEYSQRTSEGIFEGNSKGGRTHVLGLSVGYTF</sequence>
<protein>
    <submittedName>
        <fullName evidence="9">Outer membrane protein P1, putative</fullName>
    </submittedName>
</protein>
<evidence type="ECO:0000256" key="4">
    <source>
        <dbReference type="ARBA" id="ARBA00022692"/>
    </source>
</evidence>
<dbReference type="SMR" id="Q72CM3"/>
<evidence type="ECO:0000256" key="7">
    <source>
        <dbReference type="ARBA" id="ARBA00023237"/>
    </source>
</evidence>
<feature type="chain" id="PRO_5004285132" evidence="8">
    <location>
        <begin position="25"/>
        <end position="427"/>
    </location>
</feature>
<dbReference type="PaxDb" id="882-DVU_1260"/>
<name>Q72CM3_NITV2</name>
<evidence type="ECO:0000256" key="1">
    <source>
        <dbReference type="ARBA" id="ARBA00004571"/>
    </source>
</evidence>
<gene>
    <name evidence="9" type="ordered locus">DVU_1260</name>
</gene>
<evidence type="ECO:0000256" key="6">
    <source>
        <dbReference type="ARBA" id="ARBA00023136"/>
    </source>
</evidence>
<evidence type="ECO:0000256" key="5">
    <source>
        <dbReference type="ARBA" id="ARBA00022729"/>
    </source>
</evidence>
<evidence type="ECO:0000256" key="3">
    <source>
        <dbReference type="ARBA" id="ARBA00022452"/>
    </source>
</evidence>
<dbReference type="PANTHER" id="PTHR35093:SF8">
    <property type="entry name" value="OUTER MEMBRANE PROTEIN NMB0088-RELATED"/>
    <property type="match status" value="1"/>
</dbReference>
<dbReference type="PANTHER" id="PTHR35093">
    <property type="entry name" value="OUTER MEMBRANE PROTEIN NMB0088-RELATED"/>
    <property type="match status" value="1"/>
</dbReference>
<dbReference type="GO" id="GO:0015483">
    <property type="term" value="F:long-chain fatty acid transporting porin activity"/>
    <property type="evidence" value="ECO:0007669"/>
    <property type="project" value="TreeGrafter"/>
</dbReference>
<evidence type="ECO:0000256" key="8">
    <source>
        <dbReference type="SAM" id="SignalP"/>
    </source>
</evidence>
<comment type="subcellular location">
    <subcellularLocation>
        <location evidence="1">Cell outer membrane</location>
        <topology evidence="1">Multi-pass membrane protein</topology>
    </subcellularLocation>
</comment>
<comment type="similarity">
    <text evidence="2">Belongs to the OmpP1/FadL family.</text>
</comment>
<dbReference type="KEGG" id="dvu:DVU_1260"/>
<reference evidence="9 10" key="1">
    <citation type="journal article" date="2004" name="Nat. Biotechnol.">
        <title>The genome sequence of the anaerobic, sulfate-reducing bacterium Desulfovibrio vulgaris Hildenborough.</title>
        <authorList>
            <person name="Heidelberg J.F."/>
            <person name="Seshadri R."/>
            <person name="Haveman S.A."/>
            <person name="Hemme C.L."/>
            <person name="Paulsen I.T."/>
            <person name="Kolonay J.F."/>
            <person name="Eisen J.A."/>
            <person name="Ward N."/>
            <person name="Methe B."/>
            <person name="Brinkac L.M."/>
            <person name="Daugherty S.C."/>
            <person name="Deboy R.T."/>
            <person name="Dodson R.J."/>
            <person name="Durkin A.S."/>
            <person name="Madupu R."/>
            <person name="Nelson W.C."/>
            <person name="Sullivan S.A."/>
            <person name="Fouts D."/>
            <person name="Haft D.H."/>
            <person name="Selengut J."/>
            <person name="Peterson J.D."/>
            <person name="Davidsen T.M."/>
            <person name="Zafar N."/>
            <person name="Zhou L."/>
            <person name="Radune D."/>
            <person name="Dimitrov G."/>
            <person name="Hance M."/>
            <person name="Tran K."/>
            <person name="Khouri H."/>
            <person name="Gill J."/>
            <person name="Utterback T.R."/>
            <person name="Feldblyum T.V."/>
            <person name="Wall J.D."/>
            <person name="Voordouw G."/>
            <person name="Fraser C.M."/>
        </authorList>
    </citation>
    <scope>NUCLEOTIDE SEQUENCE [LARGE SCALE GENOMIC DNA]</scope>
    <source>
        <strain evidence="10">ATCC 29579 / DSM 644 / NCIMB 8303 / VKM B-1760 / Hildenborough</strain>
    </source>
</reference>
<dbReference type="STRING" id="882.DVU_1260"/>
<evidence type="ECO:0000256" key="2">
    <source>
        <dbReference type="ARBA" id="ARBA00008163"/>
    </source>
</evidence>
<dbReference type="eggNOG" id="COG2067">
    <property type="taxonomic scope" value="Bacteria"/>
</dbReference>
<proteinExistence type="inferred from homology"/>
<organism evidence="9 10">
    <name type="scientific">Nitratidesulfovibrio vulgaris (strain ATCC 29579 / DSM 644 / CCUG 34227 / NCIMB 8303 / VKM B-1760 / Hildenborough)</name>
    <name type="common">Desulfovibrio vulgaris</name>
    <dbReference type="NCBI Taxonomy" id="882"/>
    <lineage>
        <taxon>Bacteria</taxon>
        <taxon>Pseudomonadati</taxon>
        <taxon>Thermodesulfobacteriota</taxon>
        <taxon>Desulfovibrionia</taxon>
        <taxon>Desulfovibrionales</taxon>
        <taxon>Desulfovibrionaceae</taxon>
        <taxon>Nitratidesulfovibrio</taxon>
    </lineage>
</organism>
<dbReference type="InterPro" id="IPR005017">
    <property type="entry name" value="OMPP1/FadL/TodX"/>
</dbReference>
<keyword evidence="7" id="KW-0998">Cell outer membrane</keyword>
<dbReference type="EnsemblBacteria" id="AAS95738">
    <property type="protein sequence ID" value="AAS95738"/>
    <property type="gene ID" value="DVU_1260"/>
</dbReference>
<keyword evidence="10" id="KW-1185">Reference proteome</keyword>
<dbReference type="Proteomes" id="UP000002194">
    <property type="component" value="Chromosome"/>
</dbReference>
<dbReference type="SUPFAM" id="SSF56935">
    <property type="entry name" value="Porins"/>
    <property type="match status" value="1"/>
</dbReference>
<dbReference type="AlphaFoldDB" id="Q72CM3"/>
<dbReference type="Pfam" id="PF03349">
    <property type="entry name" value="Toluene_X"/>
    <property type="match status" value="1"/>
</dbReference>
<dbReference type="OrthoDB" id="9922at2"/>
<dbReference type="PATRIC" id="fig|882.5.peg.1178"/>
<dbReference type="Gene3D" id="2.40.160.60">
    <property type="entry name" value="Outer membrane protein transport protein (OMPP1/FadL/TodX)"/>
    <property type="match status" value="1"/>
</dbReference>
<keyword evidence="5 8" id="KW-0732">Signal</keyword>
<accession>Q72CM3</accession>
<dbReference type="HOGENOM" id="CLU_035981_2_1_7"/>
<dbReference type="RefSeq" id="WP_010938556.1">
    <property type="nucleotide sequence ID" value="NC_002937.3"/>
</dbReference>